<protein>
    <submittedName>
        <fullName evidence="3">Prophage lsa1 DNA-binding protein, XRE family</fullName>
    </submittedName>
</protein>
<dbReference type="Pfam" id="PF01381">
    <property type="entry name" value="HTH_3"/>
    <property type="match status" value="1"/>
</dbReference>
<dbReference type="Gene3D" id="1.10.260.40">
    <property type="entry name" value="lambda repressor-like DNA-binding domains"/>
    <property type="match status" value="1"/>
</dbReference>
<dbReference type="SMART" id="SM00530">
    <property type="entry name" value="HTH_XRE"/>
    <property type="match status" value="1"/>
</dbReference>
<dbReference type="STRING" id="314315.LCA_0589"/>
<reference evidence="4" key="1">
    <citation type="journal article" date="2005" name="Nat. Biotechnol.">
        <title>The complete genome sequence of the meat-borne lactic acid bacterium Lactobacillus sakei 23K.</title>
        <authorList>
            <person name="Chaillou S."/>
            <person name="Champomier-Verges M.-C."/>
            <person name="Cornet M."/>
            <person name="Crutz-Le Coq A.-M."/>
            <person name="Dudez A.-M."/>
            <person name="Martin V."/>
            <person name="Beaufils S."/>
            <person name="Darbon-Rongere E."/>
            <person name="Bossy R."/>
            <person name="Loux V."/>
            <person name="Zagorec M."/>
        </authorList>
    </citation>
    <scope>NUCLEOTIDE SEQUENCE [LARGE SCALE GENOMIC DNA]</scope>
    <source>
        <strain evidence="4">23K</strain>
    </source>
</reference>
<feature type="domain" description="HTH cro/C1-type" evidence="2">
    <location>
        <begin position="5"/>
        <end position="59"/>
    </location>
</feature>
<dbReference type="KEGG" id="lsa:LCA_0589"/>
<dbReference type="SUPFAM" id="SSF47413">
    <property type="entry name" value="lambda repressor-like DNA-binding domains"/>
    <property type="match status" value="1"/>
</dbReference>
<proteinExistence type="predicted"/>
<dbReference type="EMBL" id="CR936503">
    <property type="protein sequence ID" value="CAI54893.1"/>
    <property type="molecule type" value="Genomic_DNA"/>
</dbReference>
<evidence type="ECO:0000313" key="3">
    <source>
        <dbReference type="EMBL" id="CAI54893.1"/>
    </source>
</evidence>
<dbReference type="CDD" id="cd00093">
    <property type="entry name" value="HTH_XRE"/>
    <property type="match status" value="1"/>
</dbReference>
<dbReference type="OrthoDB" id="2364157at2"/>
<dbReference type="InterPro" id="IPR010982">
    <property type="entry name" value="Lambda_DNA-bd_dom_sf"/>
</dbReference>
<dbReference type="AlphaFoldDB" id="Q38Y36"/>
<keyword evidence="1 3" id="KW-0238">DNA-binding</keyword>
<dbReference type="Proteomes" id="UP000002707">
    <property type="component" value="Chromosome"/>
</dbReference>
<organism evidence="3 4">
    <name type="scientific">Latilactobacillus sakei subsp. sakei (strain 23K)</name>
    <name type="common">Lactobacillus sakei subsp. sakei</name>
    <dbReference type="NCBI Taxonomy" id="314315"/>
    <lineage>
        <taxon>Bacteria</taxon>
        <taxon>Bacillati</taxon>
        <taxon>Bacillota</taxon>
        <taxon>Bacilli</taxon>
        <taxon>Lactobacillales</taxon>
        <taxon>Lactobacillaceae</taxon>
        <taxon>Latilactobacillus</taxon>
    </lineage>
</organism>
<keyword evidence="4" id="KW-1185">Reference proteome</keyword>
<evidence type="ECO:0000259" key="2">
    <source>
        <dbReference type="PROSITE" id="PS50943"/>
    </source>
</evidence>
<dbReference type="InterPro" id="IPR001387">
    <property type="entry name" value="Cro/C1-type_HTH"/>
</dbReference>
<dbReference type="PROSITE" id="PS50943">
    <property type="entry name" value="HTH_CROC1"/>
    <property type="match status" value="1"/>
</dbReference>
<accession>Q38Y36</accession>
<dbReference type="eggNOG" id="COG1476">
    <property type="taxonomic scope" value="Bacteria"/>
</dbReference>
<dbReference type="GO" id="GO:0003677">
    <property type="term" value="F:DNA binding"/>
    <property type="evidence" value="ECO:0007669"/>
    <property type="project" value="UniProtKB-KW"/>
</dbReference>
<sequence>MTNNIRKLRLEQNVSQAELAEVLKISRQAISNYEKGLREPKLETWKKLADYFDVPIGYLQGVDGVNINDLIKSLWVLWSTDYDATMEYFSDYANFINQKSSILEQLENLDDLGDMPETPPSDFIKIINPLLDTIIRNLSDENIDLYNIYNEYYATLEPNRDTDILYDAFTSVIRGIVDKEKNDKFNKTFAEFSEWQTNLGYMDLVSNIKRYFEVLEGYSYFKTGETRKKQSIRFKQQALDEIDATIKMLESTKGIVQKL</sequence>
<gene>
    <name evidence="3" type="ordered locus">LCA_0589</name>
</gene>
<dbReference type="RefSeq" id="WP_011374298.1">
    <property type="nucleotide sequence ID" value="NC_007576.1"/>
</dbReference>
<name>Q38Y36_LATSS</name>
<dbReference type="PANTHER" id="PTHR46558">
    <property type="entry name" value="TRACRIPTIONAL REGULATORY PROTEIN-RELATED-RELATED"/>
    <property type="match status" value="1"/>
</dbReference>
<evidence type="ECO:0000313" key="4">
    <source>
        <dbReference type="Proteomes" id="UP000002707"/>
    </source>
</evidence>
<dbReference type="PANTHER" id="PTHR46558:SF11">
    <property type="entry name" value="HTH-TYPE TRANSCRIPTIONAL REGULATOR XRE"/>
    <property type="match status" value="1"/>
</dbReference>
<dbReference type="HOGENOM" id="CLU_1072785_0_0_9"/>
<evidence type="ECO:0000256" key="1">
    <source>
        <dbReference type="ARBA" id="ARBA00023125"/>
    </source>
</evidence>